<keyword evidence="6 20" id="KW-0812">Transmembrane</keyword>
<evidence type="ECO:0000256" key="5">
    <source>
        <dbReference type="ARBA" id="ARBA00022475"/>
    </source>
</evidence>
<dbReference type="InterPro" id="IPR023214">
    <property type="entry name" value="HAD_sf"/>
</dbReference>
<keyword evidence="14" id="KW-0406">Ion transport</keyword>
<dbReference type="InterPro" id="IPR027256">
    <property type="entry name" value="P-typ_ATPase_IB"/>
</dbReference>
<keyword evidence="9" id="KW-0187">Copper transport</keyword>
<dbReference type="Pfam" id="PF00122">
    <property type="entry name" value="E1-E2_ATPase"/>
    <property type="match status" value="1"/>
</dbReference>
<dbReference type="GO" id="GO:0005886">
    <property type="term" value="C:plasma membrane"/>
    <property type="evidence" value="ECO:0007669"/>
    <property type="project" value="UniProtKB-SubCell"/>
</dbReference>
<dbReference type="SFLD" id="SFLDF00027">
    <property type="entry name" value="p-type_atpase"/>
    <property type="match status" value="1"/>
</dbReference>
<sequence>MEIRYLELKGMSCAGCANKIQKAIENVTGVAECQVNFAIGQATVKFNSQKTNLHKIQESVTNIGFEAQLLQETINLLDKDRENHQIERKMINKVIFGGTISVILIIGSLPMMTGLNLSWIPSWLGNPLIQLILTTLVMIWCGKSFFFAAIKGLKNRYVDMNTLVAIGTGAAYLYSLFPTFSPIFFTRQGLNPDVYYEAAATIITLILLGKLLEHRARKQTSAAIQKLMGLQAKTARVIRDGKEIDIMIEKVKIGDLIVVRPGEKIPVDGKIKEGFSTVDESMVTGESVPVEKKPGDEVIGVTINQTGSFKFEAARVGKDTVLAQIIKLVQQAQASKAPIQKLADMVISWFVPVVMGVAIATFLIWINLTGNLTMSLITTVSVLIIACPCALGLATPTSVMVGTGKGAENGILIKGANSLEVTHKIETIILDKTGTLTKGRPTVTDYITTQGTTNENEIKLLKIAAAVERKSEHPLATAIVEYAKGQGIKFPLPEPERFEAISGMGVQGIVFDRLVQIGTDRWMNELGIEITNFLNYQDKLEADRKTTAWIAIDGEIEGIFAIADTLKPSSKNVVQTLQKMGIEVVMLTGDNRRTAEAIGAEVGISKIFAEVRPDQKAETVKNLQLEKKKRRNDHQIVAMVGDGINDAPALAQADVGIAIGTGTDVAIASSDITLISGDLTGIITAIKLSRATIKNIRQNLFFAFIYNTLGIPIAAGILYPLTGWLLNPIIAGGAMAFSSVSVVTNALRLRNFKPKAKV</sequence>
<dbReference type="PRINTS" id="PR00943">
    <property type="entry name" value="CUATPASE"/>
</dbReference>
<comment type="similarity">
    <text evidence="2 20">Belongs to the cation transport ATPase (P-type) (TC 3.A.3) family. Type IB subfamily.</text>
</comment>
<dbReference type="GO" id="GO:0016887">
    <property type="term" value="F:ATP hydrolysis activity"/>
    <property type="evidence" value="ECO:0007669"/>
    <property type="project" value="InterPro"/>
</dbReference>
<keyword evidence="8 20" id="KW-0547">Nucleotide-binding</keyword>
<dbReference type="GO" id="GO:0043682">
    <property type="term" value="F:P-type divalent copper transporter activity"/>
    <property type="evidence" value="ECO:0007669"/>
    <property type="project" value="TreeGrafter"/>
</dbReference>
<dbReference type="Gene3D" id="2.70.150.10">
    <property type="entry name" value="Calcium-transporting ATPase, cytoplasmic transduction domain A"/>
    <property type="match status" value="1"/>
</dbReference>
<keyword evidence="7 20" id="KW-0479">Metal-binding</keyword>
<dbReference type="InterPro" id="IPR018303">
    <property type="entry name" value="ATPase_P-typ_P_site"/>
</dbReference>
<evidence type="ECO:0000256" key="4">
    <source>
        <dbReference type="ARBA" id="ARBA00022448"/>
    </source>
</evidence>
<dbReference type="Gene3D" id="3.40.1110.10">
    <property type="entry name" value="Calcium-transporting ATPase, cytoplasmic domain N"/>
    <property type="match status" value="1"/>
</dbReference>
<comment type="function">
    <text evidence="17">Involved in copper transport.</text>
</comment>
<evidence type="ECO:0000313" key="22">
    <source>
        <dbReference type="EMBL" id="ABG50633.1"/>
    </source>
</evidence>
<dbReference type="SFLD" id="SFLDS00003">
    <property type="entry name" value="Haloacid_Dehalogenase"/>
    <property type="match status" value="1"/>
</dbReference>
<reference evidence="22" key="1">
    <citation type="submission" date="2006-06" db="EMBL/GenBank/DDBJ databases">
        <title>Complete sequence of Trichodesmium erythraeum IMS101.</title>
        <authorList>
            <consortium name="US DOE Joint Genome Institute"/>
            <person name="Copeland A."/>
            <person name="Lucas S."/>
            <person name="Lapidus A."/>
            <person name="Barry K."/>
            <person name="Detter J.C."/>
            <person name="Glavina del Rio T."/>
            <person name="Hammon N."/>
            <person name="Israni S."/>
            <person name="Dalin E."/>
            <person name="Tice H."/>
            <person name="Pitluck S."/>
            <person name="Kiss H."/>
            <person name="Munk A.C."/>
            <person name="Brettin T."/>
            <person name="Bruce D."/>
            <person name="Han C."/>
            <person name="Tapia R."/>
            <person name="Gilna P."/>
            <person name="Schmutz J."/>
            <person name="Larimer F."/>
            <person name="Land M."/>
            <person name="Hauser L."/>
            <person name="Kyrpides N."/>
            <person name="Kim E."/>
            <person name="Richardson P."/>
        </authorList>
    </citation>
    <scope>NUCLEOTIDE SEQUENCE [LARGE SCALE GENOMIC DNA]</scope>
    <source>
        <strain evidence="22">IMS101</strain>
    </source>
</reference>
<feature type="transmembrane region" description="Helical" evidence="20">
    <location>
        <begin position="725"/>
        <end position="747"/>
    </location>
</feature>
<evidence type="ECO:0000256" key="18">
    <source>
        <dbReference type="ARBA" id="ARBA00049289"/>
    </source>
</evidence>
<name>Q116E1_TRIEI</name>
<dbReference type="EMBL" id="CP000393">
    <property type="protein sequence ID" value="ABG50633.1"/>
    <property type="molecule type" value="Genomic_DNA"/>
</dbReference>
<dbReference type="SUPFAM" id="SSF81653">
    <property type="entry name" value="Calcium ATPase, transduction domain A"/>
    <property type="match status" value="1"/>
</dbReference>
<dbReference type="CDD" id="cd00371">
    <property type="entry name" value="HMA"/>
    <property type="match status" value="1"/>
</dbReference>
<dbReference type="HOGENOM" id="CLU_001771_0_3_3"/>
<dbReference type="RefSeq" id="WP_011611012.1">
    <property type="nucleotide sequence ID" value="NC_008312.1"/>
</dbReference>
<dbReference type="OrthoDB" id="438550at2"/>
<evidence type="ECO:0000256" key="1">
    <source>
        <dbReference type="ARBA" id="ARBA00004651"/>
    </source>
</evidence>
<keyword evidence="13" id="KW-0186">Copper</keyword>
<dbReference type="SFLD" id="SFLDG00002">
    <property type="entry name" value="C1.7:_P-type_atpase_like"/>
    <property type="match status" value="1"/>
</dbReference>
<dbReference type="GO" id="GO:0005507">
    <property type="term" value="F:copper ion binding"/>
    <property type="evidence" value="ECO:0007669"/>
    <property type="project" value="TreeGrafter"/>
</dbReference>
<dbReference type="InterPro" id="IPR017969">
    <property type="entry name" value="Heavy-metal-associated_CS"/>
</dbReference>
<dbReference type="PANTHER" id="PTHR43520:SF8">
    <property type="entry name" value="P-TYPE CU(+) TRANSPORTER"/>
    <property type="match status" value="1"/>
</dbReference>
<dbReference type="FunFam" id="2.70.150.10:FF:000020">
    <property type="entry name" value="Copper-exporting P-type ATPase A"/>
    <property type="match status" value="1"/>
</dbReference>
<dbReference type="InterPro" id="IPR036163">
    <property type="entry name" value="HMA_dom_sf"/>
</dbReference>
<dbReference type="SUPFAM" id="SSF56784">
    <property type="entry name" value="HAD-like"/>
    <property type="match status" value="1"/>
</dbReference>
<evidence type="ECO:0000256" key="9">
    <source>
        <dbReference type="ARBA" id="ARBA00022796"/>
    </source>
</evidence>
<dbReference type="EC" id="7.2.2.8" evidence="3"/>
<dbReference type="KEGG" id="ter:Tery_1307"/>
<evidence type="ECO:0000256" key="14">
    <source>
        <dbReference type="ARBA" id="ARBA00023065"/>
    </source>
</evidence>
<dbReference type="Pfam" id="PF00403">
    <property type="entry name" value="HMA"/>
    <property type="match status" value="1"/>
</dbReference>
<dbReference type="InterPro" id="IPR006121">
    <property type="entry name" value="HMA_dom"/>
</dbReference>
<dbReference type="FunFam" id="3.40.50.1000:FF:000144">
    <property type="entry name" value="copper-transporting ATPase 1 isoform X2"/>
    <property type="match status" value="1"/>
</dbReference>
<gene>
    <name evidence="22" type="ordered locus">Tery_1307</name>
</gene>
<dbReference type="InterPro" id="IPR023298">
    <property type="entry name" value="ATPase_P-typ_TM_dom_sf"/>
</dbReference>
<evidence type="ECO:0000256" key="7">
    <source>
        <dbReference type="ARBA" id="ARBA00022723"/>
    </source>
</evidence>
<dbReference type="GO" id="GO:0055070">
    <property type="term" value="P:copper ion homeostasis"/>
    <property type="evidence" value="ECO:0007669"/>
    <property type="project" value="TreeGrafter"/>
</dbReference>
<feature type="transmembrane region" description="Helical" evidence="20">
    <location>
        <begin position="700"/>
        <end position="719"/>
    </location>
</feature>
<dbReference type="InterPro" id="IPR036412">
    <property type="entry name" value="HAD-like_sf"/>
</dbReference>
<feature type="transmembrane region" description="Helical" evidence="20">
    <location>
        <begin position="127"/>
        <end position="150"/>
    </location>
</feature>
<evidence type="ECO:0000256" key="6">
    <source>
        <dbReference type="ARBA" id="ARBA00022692"/>
    </source>
</evidence>
<dbReference type="InterPro" id="IPR044492">
    <property type="entry name" value="P_typ_ATPase_HD_dom"/>
</dbReference>
<evidence type="ECO:0000256" key="11">
    <source>
        <dbReference type="ARBA" id="ARBA00022967"/>
    </source>
</evidence>
<dbReference type="Gene3D" id="3.40.50.1000">
    <property type="entry name" value="HAD superfamily/HAD-like"/>
    <property type="match status" value="1"/>
</dbReference>
<dbReference type="CDD" id="cd02094">
    <property type="entry name" value="P-type_ATPase_Cu-like"/>
    <property type="match status" value="1"/>
</dbReference>
<dbReference type="AlphaFoldDB" id="Q116E1"/>
<keyword evidence="10 20" id="KW-0067">ATP-binding</keyword>
<dbReference type="NCBIfam" id="TIGR01511">
    <property type="entry name" value="ATPase-IB1_Cu"/>
    <property type="match status" value="1"/>
</dbReference>
<evidence type="ECO:0000256" key="3">
    <source>
        <dbReference type="ARBA" id="ARBA00012517"/>
    </source>
</evidence>
<dbReference type="PROSITE" id="PS00154">
    <property type="entry name" value="ATPASE_E1_E2"/>
    <property type="match status" value="1"/>
</dbReference>
<feature type="transmembrane region" description="Helical" evidence="20">
    <location>
        <begin position="194"/>
        <end position="212"/>
    </location>
</feature>
<comment type="catalytic activity">
    <reaction evidence="18">
        <text>Cu(+)(in) + ATP + H2O = Cu(+)(out) + ADP + phosphate + H(+)</text>
        <dbReference type="Rhea" id="RHEA:25792"/>
        <dbReference type="ChEBI" id="CHEBI:15377"/>
        <dbReference type="ChEBI" id="CHEBI:15378"/>
        <dbReference type="ChEBI" id="CHEBI:30616"/>
        <dbReference type="ChEBI" id="CHEBI:43474"/>
        <dbReference type="ChEBI" id="CHEBI:49552"/>
        <dbReference type="ChEBI" id="CHEBI:456216"/>
        <dbReference type="EC" id="7.2.2.8"/>
    </reaction>
</comment>
<evidence type="ECO:0000256" key="19">
    <source>
        <dbReference type="ARBA" id="ARBA00069640"/>
    </source>
</evidence>
<accession>Q116E1</accession>
<dbReference type="SUPFAM" id="SSF81665">
    <property type="entry name" value="Calcium ATPase, transmembrane domain M"/>
    <property type="match status" value="1"/>
</dbReference>
<dbReference type="InterPro" id="IPR008250">
    <property type="entry name" value="ATPase_P-typ_transduc_dom_A_sf"/>
</dbReference>
<dbReference type="PROSITE" id="PS50846">
    <property type="entry name" value="HMA_2"/>
    <property type="match status" value="1"/>
</dbReference>
<protein>
    <recommendedName>
        <fullName evidence="19">Probable copper-transporting ATPase SynA</fullName>
        <ecNumber evidence="3">7.2.2.8</ecNumber>
    </recommendedName>
    <alternativeName>
        <fullName evidence="16">Cu(+)-exporting ATPase</fullName>
    </alternativeName>
</protein>
<dbReference type="eggNOG" id="COG2217">
    <property type="taxonomic scope" value="Bacteria"/>
</dbReference>
<keyword evidence="11" id="KW-1278">Translocase</keyword>
<dbReference type="InterPro" id="IPR023299">
    <property type="entry name" value="ATPase_P-typ_cyto_dom_N"/>
</dbReference>
<evidence type="ECO:0000256" key="17">
    <source>
        <dbReference type="ARBA" id="ARBA00037427"/>
    </source>
</evidence>
<keyword evidence="5 20" id="KW-1003">Cell membrane</keyword>
<feature type="transmembrane region" description="Helical" evidence="20">
    <location>
        <begin position="346"/>
        <end position="366"/>
    </location>
</feature>
<keyword evidence="15 20" id="KW-0472">Membrane</keyword>
<evidence type="ECO:0000256" key="8">
    <source>
        <dbReference type="ARBA" id="ARBA00022741"/>
    </source>
</evidence>
<feature type="transmembrane region" description="Helical" evidence="20">
    <location>
        <begin position="372"/>
        <end position="395"/>
    </location>
</feature>
<keyword evidence="12 20" id="KW-1133">Transmembrane helix</keyword>
<dbReference type="GO" id="GO:0140581">
    <property type="term" value="F:P-type monovalent copper transporter activity"/>
    <property type="evidence" value="ECO:0007669"/>
    <property type="project" value="UniProtKB-EC"/>
</dbReference>
<evidence type="ECO:0000259" key="21">
    <source>
        <dbReference type="PROSITE" id="PS50846"/>
    </source>
</evidence>
<dbReference type="FunFam" id="3.30.70.100:FF:000001">
    <property type="entry name" value="ATPase copper transporting beta"/>
    <property type="match status" value="1"/>
</dbReference>
<dbReference type="SUPFAM" id="SSF55008">
    <property type="entry name" value="HMA, heavy metal-associated domain"/>
    <property type="match status" value="1"/>
</dbReference>
<dbReference type="NCBIfam" id="TIGR01525">
    <property type="entry name" value="ATPase-IB_hvy"/>
    <property type="match status" value="1"/>
</dbReference>
<dbReference type="InterPro" id="IPR059000">
    <property type="entry name" value="ATPase_P-type_domA"/>
</dbReference>
<dbReference type="InterPro" id="IPR001757">
    <property type="entry name" value="P_typ_ATPase"/>
</dbReference>
<evidence type="ECO:0000256" key="2">
    <source>
        <dbReference type="ARBA" id="ARBA00006024"/>
    </source>
</evidence>
<evidence type="ECO:0000256" key="20">
    <source>
        <dbReference type="RuleBase" id="RU362081"/>
    </source>
</evidence>
<proteinExistence type="inferred from homology"/>
<organism evidence="22">
    <name type="scientific">Trichodesmium erythraeum (strain IMS101)</name>
    <dbReference type="NCBI Taxonomy" id="203124"/>
    <lineage>
        <taxon>Bacteria</taxon>
        <taxon>Bacillati</taxon>
        <taxon>Cyanobacteriota</taxon>
        <taxon>Cyanophyceae</taxon>
        <taxon>Oscillatoriophycideae</taxon>
        <taxon>Oscillatoriales</taxon>
        <taxon>Microcoleaceae</taxon>
        <taxon>Trichodesmium</taxon>
    </lineage>
</organism>
<evidence type="ECO:0000256" key="13">
    <source>
        <dbReference type="ARBA" id="ARBA00023008"/>
    </source>
</evidence>
<dbReference type="STRING" id="203124.Tery_1307"/>
<dbReference type="Pfam" id="PF00702">
    <property type="entry name" value="Hydrolase"/>
    <property type="match status" value="1"/>
</dbReference>
<comment type="subcellular location">
    <subcellularLocation>
        <location evidence="1">Cell membrane</location>
        <topology evidence="1">Multi-pass membrane protein</topology>
    </subcellularLocation>
</comment>
<feature type="domain" description="HMA" evidence="21">
    <location>
        <begin position="2"/>
        <end position="68"/>
    </location>
</feature>
<dbReference type="NCBIfam" id="TIGR01494">
    <property type="entry name" value="ATPase_P-type"/>
    <property type="match status" value="2"/>
</dbReference>
<dbReference type="PROSITE" id="PS01047">
    <property type="entry name" value="HMA_1"/>
    <property type="match status" value="1"/>
</dbReference>
<keyword evidence="4" id="KW-0813">Transport</keyword>
<dbReference type="PRINTS" id="PR00119">
    <property type="entry name" value="CATATPASE"/>
</dbReference>
<dbReference type="GO" id="GO:0005524">
    <property type="term" value="F:ATP binding"/>
    <property type="evidence" value="ECO:0007669"/>
    <property type="project" value="UniProtKB-UniRule"/>
</dbReference>
<evidence type="ECO:0000256" key="10">
    <source>
        <dbReference type="ARBA" id="ARBA00022840"/>
    </source>
</evidence>
<evidence type="ECO:0000256" key="12">
    <source>
        <dbReference type="ARBA" id="ARBA00022989"/>
    </source>
</evidence>
<evidence type="ECO:0000256" key="15">
    <source>
        <dbReference type="ARBA" id="ARBA00023136"/>
    </source>
</evidence>
<feature type="transmembrane region" description="Helical" evidence="20">
    <location>
        <begin position="157"/>
        <end position="174"/>
    </location>
</feature>
<dbReference type="PANTHER" id="PTHR43520">
    <property type="entry name" value="ATP7, ISOFORM B"/>
    <property type="match status" value="1"/>
</dbReference>
<feature type="transmembrane region" description="Helical" evidence="20">
    <location>
        <begin position="94"/>
        <end position="115"/>
    </location>
</feature>
<evidence type="ECO:0000256" key="16">
    <source>
        <dbReference type="ARBA" id="ARBA00033239"/>
    </source>
</evidence>
<dbReference type="Gene3D" id="3.30.70.100">
    <property type="match status" value="1"/>
</dbReference>